<sequence length="193" mass="21252">MTKTCPLGLHITQFLQEVEKFMQPKVKELQNSEAMTPAMVFTEAHMELVKDGEQWMKDTANSCTIVAALVVTVVFTSAITVPGGNNGDTGLPIFSHKPAFVVFSVSDALALFSSTAYLLMFLCIVTSRYGEQEFLYALPNRLIIGLVALFLSIISMMIAFTTTIYMLLEYKGRWILVPVAVLSGLPVTIFGLL</sequence>
<evidence type="ECO:0000313" key="4">
    <source>
        <dbReference type="Proteomes" id="UP001187471"/>
    </source>
</evidence>
<organism evidence="3 4">
    <name type="scientific">Escallonia rubra</name>
    <dbReference type="NCBI Taxonomy" id="112253"/>
    <lineage>
        <taxon>Eukaryota</taxon>
        <taxon>Viridiplantae</taxon>
        <taxon>Streptophyta</taxon>
        <taxon>Embryophyta</taxon>
        <taxon>Tracheophyta</taxon>
        <taxon>Spermatophyta</taxon>
        <taxon>Magnoliopsida</taxon>
        <taxon>eudicotyledons</taxon>
        <taxon>Gunneridae</taxon>
        <taxon>Pentapetalae</taxon>
        <taxon>asterids</taxon>
        <taxon>campanulids</taxon>
        <taxon>Escalloniales</taxon>
        <taxon>Escalloniaceae</taxon>
        <taxon>Escallonia</taxon>
    </lineage>
</organism>
<comment type="caution">
    <text evidence="3">The sequence shown here is derived from an EMBL/GenBank/DDBJ whole genome shotgun (WGS) entry which is preliminary data.</text>
</comment>
<gene>
    <name evidence="3" type="ORF">RJ640_016845</name>
</gene>
<feature type="transmembrane region" description="Helical" evidence="1">
    <location>
        <begin position="174"/>
        <end position="192"/>
    </location>
</feature>
<keyword evidence="1" id="KW-1133">Transmembrane helix</keyword>
<reference evidence="3" key="1">
    <citation type="submission" date="2022-12" db="EMBL/GenBank/DDBJ databases">
        <title>Draft genome assemblies for two species of Escallonia (Escalloniales).</title>
        <authorList>
            <person name="Chanderbali A."/>
            <person name="Dervinis C."/>
            <person name="Anghel I."/>
            <person name="Soltis D."/>
            <person name="Soltis P."/>
            <person name="Zapata F."/>
        </authorList>
    </citation>
    <scope>NUCLEOTIDE SEQUENCE</scope>
    <source>
        <strain evidence="3">UCBG92.1500</strain>
        <tissue evidence="3">Leaf</tissue>
    </source>
</reference>
<dbReference type="PANTHER" id="PTHR24177">
    <property type="entry name" value="CASKIN"/>
    <property type="match status" value="1"/>
</dbReference>
<dbReference type="Pfam" id="PF13962">
    <property type="entry name" value="PGG"/>
    <property type="match status" value="1"/>
</dbReference>
<proteinExistence type="predicted"/>
<feature type="domain" description="PGG" evidence="2">
    <location>
        <begin position="54"/>
        <end position="166"/>
    </location>
</feature>
<dbReference type="EMBL" id="JAVXUO010002600">
    <property type="protein sequence ID" value="KAK2971206.1"/>
    <property type="molecule type" value="Genomic_DNA"/>
</dbReference>
<feature type="transmembrane region" description="Helical" evidence="1">
    <location>
        <begin position="99"/>
        <end position="122"/>
    </location>
</feature>
<dbReference type="GO" id="GO:0016020">
    <property type="term" value="C:membrane"/>
    <property type="evidence" value="ECO:0007669"/>
    <property type="project" value="TreeGrafter"/>
</dbReference>
<dbReference type="AlphaFoldDB" id="A0AA88U776"/>
<evidence type="ECO:0000313" key="3">
    <source>
        <dbReference type="EMBL" id="KAK2971206.1"/>
    </source>
</evidence>
<feature type="transmembrane region" description="Helical" evidence="1">
    <location>
        <begin position="142"/>
        <end position="168"/>
    </location>
</feature>
<keyword evidence="1" id="KW-0812">Transmembrane</keyword>
<accession>A0AA88U776</accession>
<evidence type="ECO:0000259" key="2">
    <source>
        <dbReference type="Pfam" id="PF13962"/>
    </source>
</evidence>
<dbReference type="PANTHER" id="PTHR24177:SF435">
    <property type="entry name" value="ANKYRIN REPEAT-CONTAINING PROTEIN NPR4-LIKE"/>
    <property type="match status" value="1"/>
</dbReference>
<feature type="transmembrane region" description="Helical" evidence="1">
    <location>
        <begin position="60"/>
        <end position="79"/>
    </location>
</feature>
<dbReference type="Proteomes" id="UP001187471">
    <property type="component" value="Unassembled WGS sequence"/>
</dbReference>
<name>A0AA88U776_9ASTE</name>
<keyword evidence="4" id="KW-1185">Reference proteome</keyword>
<keyword evidence="1" id="KW-0472">Membrane</keyword>
<evidence type="ECO:0000256" key="1">
    <source>
        <dbReference type="SAM" id="Phobius"/>
    </source>
</evidence>
<protein>
    <recommendedName>
        <fullName evidence="2">PGG domain-containing protein</fullName>
    </recommendedName>
</protein>
<dbReference type="InterPro" id="IPR026961">
    <property type="entry name" value="PGG_dom"/>
</dbReference>